<dbReference type="Pfam" id="PF10127">
    <property type="entry name" value="RlaP"/>
    <property type="match status" value="1"/>
</dbReference>
<dbReference type="EMBL" id="CP012159">
    <property type="protein sequence ID" value="AKT42663.1"/>
    <property type="molecule type" value="Genomic_DNA"/>
</dbReference>
<gene>
    <name evidence="2" type="ORF">CMC5_068900</name>
</gene>
<dbReference type="PANTHER" id="PTHR34817">
    <property type="entry name" value="NUCLEOTIDYLTRANSFERASE"/>
    <property type="match status" value="1"/>
</dbReference>
<dbReference type="RefSeq" id="WP_245677979.1">
    <property type="nucleotide sequence ID" value="NZ_CP012159.1"/>
</dbReference>
<dbReference type="STRING" id="52.CMC5_068900"/>
<keyword evidence="3" id="KW-1185">Reference proteome</keyword>
<feature type="region of interest" description="Disordered" evidence="1">
    <location>
        <begin position="357"/>
        <end position="383"/>
    </location>
</feature>
<sequence>MATRDEGLDVMLVGIGVVRYQRHELSPRKVGQVRHAERRSAAWDALTPCAVLETTVGSRAWGLANEGSDTDRRGIFALPFPWTAGLSQPPSDLVSNDGSTAYWEVEKALRQALRADPNTLETLFVASARPLDPIGEWILEARSAFVSSAIYGSFGRYALSQLKRLEQAQRLAQHRELILDWLGQSPSLSLDAVAQRLADVSPRAAPTEADRHLMAKEHVKQLYRSLHDQGLIPTRDFPSLVNFACTARRDLDLSRDLRPKNAYNLVRLLSMAIQWLRVGEVDFTARGALREQLLAIKSGQWPLERTLATAEALTPELEEARRVTKLPPHPDVGRAEALLRRIREEIARRHFVCAPGPLGRDAPPAPVSVWDEGEGTQTQGDDP</sequence>
<evidence type="ECO:0000313" key="2">
    <source>
        <dbReference type="EMBL" id="AKT42663.1"/>
    </source>
</evidence>
<dbReference type="Proteomes" id="UP000067626">
    <property type="component" value="Chromosome"/>
</dbReference>
<accession>A0A0K1EPX4</accession>
<dbReference type="KEGG" id="ccro:CMC5_068900"/>
<dbReference type="PATRIC" id="fig|52.7.peg.7563"/>
<dbReference type="AlphaFoldDB" id="A0A0K1EPX4"/>
<evidence type="ECO:0008006" key="4">
    <source>
        <dbReference type="Google" id="ProtNLM"/>
    </source>
</evidence>
<dbReference type="PANTHER" id="PTHR34817:SF2">
    <property type="entry name" value="NUCLEOTIDYLTRANSFERASE"/>
    <property type="match status" value="1"/>
</dbReference>
<dbReference type="InterPro" id="IPR018775">
    <property type="entry name" value="RlaP"/>
</dbReference>
<reference evidence="2 3" key="1">
    <citation type="submission" date="2015-07" db="EMBL/GenBank/DDBJ databases">
        <title>Genome analysis of myxobacterium Chondromyces crocatus Cm c5 reveals a high potential for natural compound synthesis and the genetic basis for the loss of fruiting body formation.</title>
        <authorList>
            <person name="Zaburannyi N."/>
            <person name="Bunk B."/>
            <person name="Maier J."/>
            <person name="Overmann J."/>
            <person name="Mueller R."/>
        </authorList>
    </citation>
    <scope>NUCLEOTIDE SEQUENCE [LARGE SCALE GENOMIC DNA]</scope>
    <source>
        <strain evidence="2 3">Cm c5</strain>
    </source>
</reference>
<evidence type="ECO:0000256" key="1">
    <source>
        <dbReference type="SAM" id="MobiDB-lite"/>
    </source>
</evidence>
<proteinExistence type="predicted"/>
<name>A0A0K1EPX4_CHOCO</name>
<organism evidence="2 3">
    <name type="scientific">Chondromyces crocatus</name>
    <dbReference type="NCBI Taxonomy" id="52"/>
    <lineage>
        <taxon>Bacteria</taxon>
        <taxon>Pseudomonadati</taxon>
        <taxon>Myxococcota</taxon>
        <taxon>Polyangia</taxon>
        <taxon>Polyangiales</taxon>
        <taxon>Polyangiaceae</taxon>
        <taxon>Chondromyces</taxon>
    </lineage>
</organism>
<protein>
    <recommendedName>
        <fullName evidence="4">Nucleotidyltransferase</fullName>
    </recommendedName>
</protein>
<evidence type="ECO:0000313" key="3">
    <source>
        <dbReference type="Proteomes" id="UP000067626"/>
    </source>
</evidence>